<gene>
    <name evidence="2" type="ORF">L207DRAFT_552784</name>
</gene>
<dbReference type="GO" id="GO:0003729">
    <property type="term" value="F:mRNA binding"/>
    <property type="evidence" value="ECO:0007669"/>
    <property type="project" value="TreeGrafter"/>
</dbReference>
<dbReference type="InterPro" id="IPR011990">
    <property type="entry name" value="TPR-like_helical_dom_sf"/>
</dbReference>
<keyword evidence="3" id="KW-1185">Reference proteome</keyword>
<feature type="repeat" description="PPR" evidence="1">
    <location>
        <begin position="631"/>
        <end position="665"/>
    </location>
</feature>
<evidence type="ECO:0008006" key="4">
    <source>
        <dbReference type="Google" id="ProtNLM"/>
    </source>
</evidence>
<dbReference type="GO" id="GO:0005739">
    <property type="term" value="C:mitochondrion"/>
    <property type="evidence" value="ECO:0007669"/>
    <property type="project" value="TreeGrafter"/>
</dbReference>
<dbReference type="STRING" id="1149755.A0A2J6S1K7"/>
<dbReference type="PANTHER" id="PTHR47938">
    <property type="entry name" value="RESPIRATORY COMPLEX I CHAPERONE (CIA84), PUTATIVE (AFU_ORTHOLOGUE AFUA_2G06020)-RELATED"/>
    <property type="match status" value="1"/>
</dbReference>
<dbReference type="PROSITE" id="PS51375">
    <property type="entry name" value="PPR"/>
    <property type="match status" value="1"/>
</dbReference>
<protein>
    <recommendedName>
        <fullName evidence="4">Complex I intermediate-associated protein-like protein 84</fullName>
    </recommendedName>
</protein>
<sequence length="797" mass="91732">MRSHLTRSVFRRLLSNEGLTFRCSSQTSLLQRHRHNASQYLLRSPPRRTLFGFSQKPPRVPKDPDLVPGFSKMVDLGVTRNINARPPPAPELVTAWRAFFEYKIARQEPVNNLQAKYVVRVFEHLQKVRDQVDEDGRLTSRDLRSARVSFLLMPNDKTDLHNWMAREIYKTLSGMGFKTDKERQEAIKFFIRALALTGDSLEARALLIETIAQIQEQSDADGEEKSSGIYYRERWKAVLDGFAREDNEVELLRTIEMAEHYGVIYNRESQRIMTCFYASKDDVKATKEWFSRPVLSSEAPLPSTMLAILRFCLRNNELEWSRTVFRELLEANPNKGNWDVVLQWAAGAMGKGVEDVERMIQVMIRHNQDDESVRPDIDTINGLVDLAMSMKDPYLAERYIALGLKSGIYPNATTFILQMNYRAEAGDLTGAQAAYDALQSEEILNDEDLPAINKYIRALCNANKNYYERITSITADLEERKKRLEADTVSALSMMYLQRDETNDLTDLLQTQAYHFTTAERQRLIDTFMKFCLDRNTDTVRAWEAYSIMRAILDELSVPERTSLMNEFFARSRCDMACHIFGHMRQHPLPDRRPVLDTYIQCFVGIASLGDREHLDMVHNMLKMDSTVEPNTKLYNSLILAYTECEDADRALEFWEDITNSSEGPSYRTLEIVFRACGRKPFGDKIARSIWNKMRGMEIEVTKEVFAAYVGALAGQGKFEEARDMVGVGEKELGIVVDVHLLGTLYNALPGQNRKDLVEEWAKETYSAAWTELEQLGQTTQKEGHRLFNMPKREMKA</sequence>
<dbReference type="InterPro" id="IPR002885">
    <property type="entry name" value="PPR_rpt"/>
</dbReference>
<evidence type="ECO:0000256" key="1">
    <source>
        <dbReference type="PROSITE-ProRule" id="PRU00708"/>
    </source>
</evidence>
<accession>A0A2J6S1K7</accession>
<dbReference type="Proteomes" id="UP000235786">
    <property type="component" value="Unassembled WGS sequence"/>
</dbReference>
<proteinExistence type="predicted"/>
<evidence type="ECO:0000313" key="3">
    <source>
        <dbReference type="Proteomes" id="UP000235786"/>
    </source>
</evidence>
<dbReference type="GO" id="GO:0140053">
    <property type="term" value="P:mitochondrial gene expression"/>
    <property type="evidence" value="ECO:0007669"/>
    <property type="project" value="TreeGrafter"/>
</dbReference>
<reference evidence="2 3" key="1">
    <citation type="submission" date="2016-04" db="EMBL/GenBank/DDBJ databases">
        <title>A degradative enzymes factory behind the ericoid mycorrhizal symbiosis.</title>
        <authorList>
            <consortium name="DOE Joint Genome Institute"/>
            <person name="Martino E."/>
            <person name="Morin E."/>
            <person name="Grelet G."/>
            <person name="Kuo A."/>
            <person name="Kohler A."/>
            <person name="Daghino S."/>
            <person name="Barry K."/>
            <person name="Choi C."/>
            <person name="Cichocki N."/>
            <person name="Clum A."/>
            <person name="Copeland A."/>
            <person name="Hainaut M."/>
            <person name="Haridas S."/>
            <person name="Labutti K."/>
            <person name="Lindquist E."/>
            <person name="Lipzen A."/>
            <person name="Khouja H.-R."/>
            <person name="Murat C."/>
            <person name="Ohm R."/>
            <person name="Olson A."/>
            <person name="Spatafora J."/>
            <person name="Veneault-Fourrey C."/>
            <person name="Henrissat B."/>
            <person name="Grigoriev I."/>
            <person name="Martin F."/>
            <person name="Perotto S."/>
        </authorList>
    </citation>
    <scope>NUCLEOTIDE SEQUENCE [LARGE SCALE GENOMIC DNA]</scope>
    <source>
        <strain evidence="2 3">F</strain>
    </source>
</reference>
<name>A0A2J6S1K7_HYAVF</name>
<dbReference type="PANTHER" id="PTHR47938:SF39">
    <property type="entry name" value="PENTACOTRIPEPTIDE-REPEAT REGION OF PRORP DOMAIN-CONTAINING PROTEIN"/>
    <property type="match status" value="1"/>
</dbReference>
<dbReference type="EMBL" id="KZ613941">
    <property type="protein sequence ID" value="PMD44654.1"/>
    <property type="molecule type" value="Genomic_DNA"/>
</dbReference>
<organism evidence="2 3">
    <name type="scientific">Hyaloscypha variabilis (strain UAMH 11265 / GT02V1 / F)</name>
    <name type="common">Meliniomyces variabilis</name>
    <dbReference type="NCBI Taxonomy" id="1149755"/>
    <lineage>
        <taxon>Eukaryota</taxon>
        <taxon>Fungi</taxon>
        <taxon>Dikarya</taxon>
        <taxon>Ascomycota</taxon>
        <taxon>Pezizomycotina</taxon>
        <taxon>Leotiomycetes</taxon>
        <taxon>Helotiales</taxon>
        <taxon>Hyaloscyphaceae</taxon>
        <taxon>Hyaloscypha</taxon>
        <taxon>Hyaloscypha variabilis</taxon>
    </lineage>
</organism>
<evidence type="ECO:0000313" key="2">
    <source>
        <dbReference type="EMBL" id="PMD44654.1"/>
    </source>
</evidence>
<dbReference type="OrthoDB" id="185373at2759"/>
<dbReference type="Gene3D" id="1.25.40.10">
    <property type="entry name" value="Tetratricopeptide repeat domain"/>
    <property type="match status" value="2"/>
</dbReference>
<dbReference type="AlphaFoldDB" id="A0A2J6S1K7"/>